<keyword evidence="2 6" id="KW-0732">Signal</keyword>
<keyword evidence="4" id="KW-1015">Disulfide bond</keyword>
<evidence type="ECO:0000256" key="5">
    <source>
        <dbReference type="ARBA" id="ARBA00023284"/>
    </source>
</evidence>
<dbReference type="PROSITE" id="PS51352">
    <property type="entry name" value="THIOREDOXIN_2"/>
    <property type="match status" value="1"/>
</dbReference>
<name>A0A557S7N1_9GAMM</name>
<protein>
    <recommendedName>
        <fullName evidence="7">Thioredoxin domain-containing protein</fullName>
    </recommendedName>
</protein>
<dbReference type="GO" id="GO:0016491">
    <property type="term" value="F:oxidoreductase activity"/>
    <property type="evidence" value="ECO:0007669"/>
    <property type="project" value="UniProtKB-KW"/>
</dbReference>
<gene>
    <name evidence="8" type="ORF">FHP88_11155</name>
</gene>
<dbReference type="Pfam" id="PF13462">
    <property type="entry name" value="Thioredoxin_4"/>
    <property type="match status" value="1"/>
</dbReference>
<comment type="caution">
    <text evidence="8">The sequence shown here is derived from an EMBL/GenBank/DDBJ whole genome shotgun (WGS) entry which is preliminary data.</text>
</comment>
<dbReference type="Proteomes" id="UP000316649">
    <property type="component" value="Unassembled WGS sequence"/>
</dbReference>
<dbReference type="InterPro" id="IPR013766">
    <property type="entry name" value="Thioredoxin_domain"/>
</dbReference>
<keyword evidence="9" id="KW-1185">Reference proteome</keyword>
<evidence type="ECO:0000256" key="2">
    <source>
        <dbReference type="ARBA" id="ARBA00022729"/>
    </source>
</evidence>
<feature type="chain" id="PRO_5021912165" description="Thioredoxin domain-containing protein" evidence="6">
    <location>
        <begin position="25"/>
        <end position="337"/>
    </location>
</feature>
<dbReference type="InterPro" id="IPR012336">
    <property type="entry name" value="Thioredoxin-like_fold"/>
</dbReference>
<evidence type="ECO:0000256" key="3">
    <source>
        <dbReference type="ARBA" id="ARBA00023002"/>
    </source>
</evidence>
<feature type="signal peptide" evidence="6">
    <location>
        <begin position="1"/>
        <end position="24"/>
    </location>
</feature>
<dbReference type="PANTHER" id="PTHR13887">
    <property type="entry name" value="GLUTATHIONE S-TRANSFERASE KAPPA"/>
    <property type="match status" value="1"/>
</dbReference>
<evidence type="ECO:0000256" key="6">
    <source>
        <dbReference type="SAM" id="SignalP"/>
    </source>
</evidence>
<dbReference type="AlphaFoldDB" id="A0A557S7N1"/>
<keyword evidence="3" id="KW-0560">Oxidoreductase</keyword>
<evidence type="ECO:0000256" key="1">
    <source>
        <dbReference type="ARBA" id="ARBA00005791"/>
    </source>
</evidence>
<evidence type="ECO:0000256" key="4">
    <source>
        <dbReference type="ARBA" id="ARBA00023157"/>
    </source>
</evidence>
<dbReference type="EMBL" id="VMNH01000013">
    <property type="protein sequence ID" value="TVO73436.1"/>
    <property type="molecule type" value="Genomic_DNA"/>
</dbReference>
<proteinExistence type="inferred from homology"/>
<dbReference type="OrthoDB" id="9780340at2"/>
<sequence length="337" mass="37730">MKPFKLFAITLTLFSFSLSNLVAADSLLTEQSVIGTVDGKEVRLSDIEDQKINELRIQLHDALQEAFIRQAVKQLTETSGDYKLAPSTVITDEQVETFYLKNNLQSRGSMDQLGPMIREYMEGMDKARSEIELYQRASSKGDIVSNLSKPQEMLLKLPVETAFLRGNDKARVMVMEFSDYQCPFCKRAQSTVKALIEQYNDRVAFGYRHFPLAFHKEADEASNAVECARDQGGFEAMHEILFNQPDQLFPDQLKAVAKQIELKDLEKFNNCLDNNTYSARVSRDMAVGQSVGITGTPGFIIGFHNPADGTLEGELISGAQPATVFIAAIEKYLLNTK</sequence>
<dbReference type="RefSeq" id="WP_144359158.1">
    <property type="nucleotide sequence ID" value="NZ_VMNH01000013.1"/>
</dbReference>
<dbReference type="SUPFAM" id="SSF52833">
    <property type="entry name" value="Thioredoxin-like"/>
    <property type="match status" value="1"/>
</dbReference>
<evidence type="ECO:0000259" key="7">
    <source>
        <dbReference type="PROSITE" id="PS51352"/>
    </source>
</evidence>
<accession>A0A557S7N1</accession>
<evidence type="ECO:0000313" key="8">
    <source>
        <dbReference type="EMBL" id="TVO73436.1"/>
    </source>
</evidence>
<comment type="similarity">
    <text evidence="1">Belongs to the thioredoxin family. DsbA subfamily.</text>
</comment>
<evidence type="ECO:0000313" key="9">
    <source>
        <dbReference type="Proteomes" id="UP000316649"/>
    </source>
</evidence>
<organism evidence="8 9">
    <name type="scientific">Sedimenticola selenatireducens</name>
    <dbReference type="NCBI Taxonomy" id="191960"/>
    <lineage>
        <taxon>Bacteria</taxon>
        <taxon>Pseudomonadati</taxon>
        <taxon>Pseudomonadota</taxon>
        <taxon>Gammaproteobacteria</taxon>
        <taxon>Chromatiales</taxon>
        <taxon>Sedimenticolaceae</taxon>
        <taxon>Sedimenticola</taxon>
    </lineage>
</organism>
<dbReference type="PANTHER" id="PTHR13887:SF14">
    <property type="entry name" value="DISULFIDE BOND FORMATION PROTEIN D"/>
    <property type="match status" value="1"/>
</dbReference>
<feature type="domain" description="Thioredoxin" evidence="7">
    <location>
        <begin position="122"/>
        <end position="334"/>
    </location>
</feature>
<dbReference type="InterPro" id="IPR036249">
    <property type="entry name" value="Thioredoxin-like_sf"/>
</dbReference>
<keyword evidence="5" id="KW-0676">Redox-active center</keyword>
<dbReference type="Gene3D" id="3.40.30.10">
    <property type="entry name" value="Glutaredoxin"/>
    <property type="match status" value="1"/>
</dbReference>
<reference evidence="8 9" key="1">
    <citation type="submission" date="2019-07" db="EMBL/GenBank/DDBJ databases">
        <title>The pathways for chlorine oxyanion respiration interact through the shared metabolite chlorate.</title>
        <authorList>
            <person name="Barnum T.P."/>
            <person name="Cheng Y."/>
            <person name="Hill K.A."/>
            <person name="Lucas L.N."/>
            <person name="Carlson H.K."/>
            <person name="Coates J.D."/>
        </authorList>
    </citation>
    <scope>NUCLEOTIDE SEQUENCE [LARGE SCALE GENOMIC DNA]</scope>
    <source>
        <strain evidence="8 9">BK-1</strain>
    </source>
</reference>